<evidence type="ECO:0008006" key="8">
    <source>
        <dbReference type="Google" id="ProtNLM"/>
    </source>
</evidence>
<evidence type="ECO:0000256" key="1">
    <source>
        <dbReference type="ARBA" id="ARBA00001946"/>
    </source>
</evidence>
<accession>A0A517Z0T1</accession>
<evidence type="ECO:0000313" key="7">
    <source>
        <dbReference type="Proteomes" id="UP000320496"/>
    </source>
</evidence>
<keyword evidence="2" id="KW-0479">Metal-binding</keyword>
<name>A0A517Z0T1_9PLAN</name>
<comment type="cofactor">
    <cofactor evidence="1">
        <name>Mg(2+)</name>
        <dbReference type="ChEBI" id="CHEBI:18420"/>
    </cofactor>
</comment>
<sequence>MTRSLIVTADDLGIAESVNLAIRDAHRNGIVTSASLMANMPAFGHAVTAVLPETPELGVGAHLCLTSGRPCSDPADVPLLVDERGMFCHGFTGLLRLLLSKRRREVLSQIERELTAQFERILGAGILLDHIDGHQHVHMLPGVRQLVARIARDHNLVMRVSNERWAAFPATLSALTAGLPKAVVLRMCGLFDAASGPDIGSRVNYIGVFESGRLDASALSRILASLPPGVTEINTHPGYGLTPDEVVECSEADRVFLGSAWRKKELEALSSPQIASGCERYGITTTRIADLGSSPRRSNSRSLTCE</sequence>
<evidence type="ECO:0000256" key="4">
    <source>
        <dbReference type="ARBA" id="ARBA00022842"/>
    </source>
</evidence>
<keyword evidence="5" id="KW-0119">Carbohydrate metabolism</keyword>
<evidence type="ECO:0000256" key="3">
    <source>
        <dbReference type="ARBA" id="ARBA00022801"/>
    </source>
</evidence>
<protein>
    <recommendedName>
        <fullName evidence="8">ChbG/HpnK family deacetylase</fullName>
    </recommendedName>
</protein>
<dbReference type="Gene3D" id="3.20.20.370">
    <property type="entry name" value="Glycoside hydrolase/deacetylase"/>
    <property type="match status" value="1"/>
</dbReference>
<dbReference type="InterPro" id="IPR011330">
    <property type="entry name" value="Glyco_hydro/deAcase_b/a-brl"/>
</dbReference>
<evidence type="ECO:0000313" key="6">
    <source>
        <dbReference type="EMBL" id="QDU36078.1"/>
    </source>
</evidence>
<dbReference type="GO" id="GO:0016787">
    <property type="term" value="F:hydrolase activity"/>
    <property type="evidence" value="ECO:0007669"/>
    <property type="project" value="UniProtKB-KW"/>
</dbReference>
<dbReference type="OrthoDB" id="9774177at2"/>
<dbReference type="GO" id="GO:0005975">
    <property type="term" value="P:carbohydrate metabolic process"/>
    <property type="evidence" value="ECO:0007669"/>
    <property type="project" value="InterPro"/>
</dbReference>
<dbReference type="AlphaFoldDB" id="A0A517Z0T1"/>
<keyword evidence="3" id="KW-0378">Hydrolase</keyword>
<dbReference type="Proteomes" id="UP000320496">
    <property type="component" value="Chromosome"/>
</dbReference>
<gene>
    <name evidence="6" type="ORF">Mal4_03610</name>
</gene>
<reference evidence="6 7" key="1">
    <citation type="submission" date="2019-02" db="EMBL/GenBank/DDBJ databases">
        <title>Deep-cultivation of Planctomycetes and their phenomic and genomic characterization uncovers novel biology.</title>
        <authorList>
            <person name="Wiegand S."/>
            <person name="Jogler M."/>
            <person name="Boedeker C."/>
            <person name="Pinto D."/>
            <person name="Vollmers J."/>
            <person name="Rivas-Marin E."/>
            <person name="Kohn T."/>
            <person name="Peeters S.H."/>
            <person name="Heuer A."/>
            <person name="Rast P."/>
            <person name="Oberbeckmann S."/>
            <person name="Bunk B."/>
            <person name="Jeske O."/>
            <person name="Meyerdierks A."/>
            <person name="Storesund J.E."/>
            <person name="Kallscheuer N."/>
            <person name="Luecker S."/>
            <person name="Lage O.M."/>
            <person name="Pohl T."/>
            <person name="Merkel B.J."/>
            <person name="Hornburger P."/>
            <person name="Mueller R.-W."/>
            <person name="Bruemmer F."/>
            <person name="Labrenz M."/>
            <person name="Spormann A.M."/>
            <person name="Op den Camp H."/>
            <person name="Overmann J."/>
            <person name="Amann R."/>
            <person name="Jetten M.S.M."/>
            <person name="Mascher T."/>
            <person name="Medema M.H."/>
            <person name="Devos D.P."/>
            <person name="Kaster A.-K."/>
            <person name="Ovreas L."/>
            <person name="Rohde M."/>
            <person name="Galperin M.Y."/>
            <person name="Jogler C."/>
        </authorList>
    </citation>
    <scope>NUCLEOTIDE SEQUENCE [LARGE SCALE GENOMIC DNA]</scope>
    <source>
        <strain evidence="6 7">Mal4</strain>
    </source>
</reference>
<keyword evidence="4" id="KW-0460">Magnesium</keyword>
<keyword evidence="7" id="KW-1185">Reference proteome</keyword>
<dbReference type="GO" id="GO:0046872">
    <property type="term" value="F:metal ion binding"/>
    <property type="evidence" value="ECO:0007669"/>
    <property type="project" value="UniProtKB-KW"/>
</dbReference>
<dbReference type="Pfam" id="PF04794">
    <property type="entry name" value="YdjC"/>
    <property type="match status" value="1"/>
</dbReference>
<organism evidence="6 7">
    <name type="scientific">Maioricimonas rarisocia</name>
    <dbReference type="NCBI Taxonomy" id="2528026"/>
    <lineage>
        <taxon>Bacteria</taxon>
        <taxon>Pseudomonadati</taxon>
        <taxon>Planctomycetota</taxon>
        <taxon>Planctomycetia</taxon>
        <taxon>Planctomycetales</taxon>
        <taxon>Planctomycetaceae</taxon>
        <taxon>Maioricimonas</taxon>
    </lineage>
</organism>
<dbReference type="KEGG" id="mri:Mal4_03610"/>
<evidence type="ECO:0000256" key="5">
    <source>
        <dbReference type="ARBA" id="ARBA00023277"/>
    </source>
</evidence>
<dbReference type="RefSeq" id="WP_145366781.1">
    <property type="nucleotide sequence ID" value="NZ_CP036275.1"/>
</dbReference>
<dbReference type="InterPro" id="IPR006879">
    <property type="entry name" value="YdjC-like"/>
</dbReference>
<dbReference type="SUPFAM" id="SSF88713">
    <property type="entry name" value="Glycoside hydrolase/deacetylase"/>
    <property type="match status" value="1"/>
</dbReference>
<dbReference type="PANTHER" id="PTHR31609">
    <property type="entry name" value="YDJC DEACETYLASE FAMILY MEMBER"/>
    <property type="match status" value="1"/>
</dbReference>
<dbReference type="GO" id="GO:0019213">
    <property type="term" value="F:deacetylase activity"/>
    <property type="evidence" value="ECO:0007669"/>
    <property type="project" value="TreeGrafter"/>
</dbReference>
<proteinExistence type="predicted"/>
<dbReference type="PANTHER" id="PTHR31609:SF1">
    <property type="entry name" value="CARBOHYDRATE DEACETYLASE"/>
    <property type="match status" value="1"/>
</dbReference>
<dbReference type="EMBL" id="CP036275">
    <property type="protein sequence ID" value="QDU36078.1"/>
    <property type="molecule type" value="Genomic_DNA"/>
</dbReference>
<evidence type="ECO:0000256" key="2">
    <source>
        <dbReference type="ARBA" id="ARBA00022723"/>
    </source>
</evidence>